<feature type="domain" description="Glycosyltransferase 2-like" evidence="3">
    <location>
        <begin position="5"/>
        <end position="140"/>
    </location>
</feature>
<dbReference type="GO" id="GO:0016758">
    <property type="term" value="F:hexosyltransferase activity"/>
    <property type="evidence" value="ECO:0007669"/>
    <property type="project" value="UniProtKB-ARBA"/>
</dbReference>
<gene>
    <name evidence="4" type="ORF">E5356_05710</name>
</gene>
<reference evidence="4 5" key="1">
    <citation type="submission" date="2019-04" db="EMBL/GenBank/DDBJ databases">
        <title>Microbes associate with the intestines of laboratory mice.</title>
        <authorList>
            <person name="Navarre W."/>
            <person name="Wong E."/>
            <person name="Huang K."/>
            <person name="Tropini C."/>
            <person name="Ng K."/>
            <person name="Yu B."/>
        </authorList>
    </citation>
    <scope>NUCLEOTIDE SEQUENCE [LARGE SCALE GENOMIC DNA]</scope>
    <source>
        <strain evidence="4 5">NM70_E10</strain>
    </source>
</reference>
<dbReference type="Pfam" id="PF00535">
    <property type="entry name" value="Glycos_transf_2"/>
    <property type="match status" value="1"/>
</dbReference>
<dbReference type="PANTHER" id="PTHR22916:SF51">
    <property type="entry name" value="GLYCOSYLTRANSFERASE EPSH-RELATED"/>
    <property type="match status" value="1"/>
</dbReference>
<dbReference type="CDD" id="cd00761">
    <property type="entry name" value="Glyco_tranf_GTA_type"/>
    <property type="match status" value="1"/>
</dbReference>
<proteinExistence type="predicted"/>
<dbReference type="InterPro" id="IPR029044">
    <property type="entry name" value="Nucleotide-diphossugar_trans"/>
</dbReference>
<sequence>MPLVSIVVPVYKVEKYLERCVKSLLCQTLHDIEIILVDDGSPDRCPQICDEYASRDERIKVVHKRNGGLSSARNAGLLVATGSYIGFVDSDDDVSLDMYERMLTIIEKYNTDFVMSDYLRIADDKSTSLKTTDIHQGLYTKQQIRKDIFPQLIMSECIDYGPLLSVCRCLYRHSFLKKYHIFFDEEVRWSEDNIFSSIVGYHCNSFYYMKGEGLYHYYHNQDSITTSYRKGAWQVYCTMNKHLHLFFDNVSDYDFSRQLKLHQIYYACNCIAMELGLSSEKAIEGIRTILNSNELQNAFSDFDLPQVSFKLKFFLFLMKKRCSKLIYWLKKYS</sequence>
<keyword evidence="2 4" id="KW-0808">Transferase</keyword>
<dbReference type="SUPFAM" id="SSF53448">
    <property type="entry name" value="Nucleotide-diphospho-sugar transferases"/>
    <property type="match status" value="1"/>
</dbReference>
<dbReference type="RefSeq" id="WP_136013855.1">
    <property type="nucleotide sequence ID" value="NZ_CANSQH010000016.1"/>
</dbReference>
<accession>A0A4S2B065</accession>
<evidence type="ECO:0000259" key="3">
    <source>
        <dbReference type="Pfam" id="PF00535"/>
    </source>
</evidence>
<protein>
    <submittedName>
        <fullName evidence="4">Glycosyltransferase</fullName>
    </submittedName>
</protein>
<dbReference type="InterPro" id="IPR001173">
    <property type="entry name" value="Glyco_trans_2-like"/>
</dbReference>
<dbReference type="EMBL" id="SRZA01000010">
    <property type="protein sequence ID" value="TGY06792.1"/>
    <property type="molecule type" value="Genomic_DNA"/>
</dbReference>
<comment type="caution">
    <text evidence="4">The sequence shown here is derived from an EMBL/GenBank/DDBJ whole genome shotgun (WGS) entry which is preliminary data.</text>
</comment>
<dbReference type="PANTHER" id="PTHR22916">
    <property type="entry name" value="GLYCOSYLTRANSFERASE"/>
    <property type="match status" value="1"/>
</dbReference>
<evidence type="ECO:0000313" key="4">
    <source>
        <dbReference type="EMBL" id="TGY06792.1"/>
    </source>
</evidence>
<evidence type="ECO:0000313" key="5">
    <source>
        <dbReference type="Proteomes" id="UP000305751"/>
    </source>
</evidence>
<dbReference type="Proteomes" id="UP000305751">
    <property type="component" value="Unassembled WGS sequence"/>
</dbReference>
<keyword evidence="1" id="KW-0328">Glycosyltransferase</keyword>
<evidence type="ECO:0000256" key="2">
    <source>
        <dbReference type="ARBA" id="ARBA00022679"/>
    </source>
</evidence>
<dbReference type="Gene3D" id="3.90.550.10">
    <property type="entry name" value="Spore Coat Polysaccharide Biosynthesis Protein SpsA, Chain A"/>
    <property type="match status" value="1"/>
</dbReference>
<name>A0A4S2B065_9BACE</name>
<evidence type="ECO:0000256" key="1">
    <source>
        <dbReference type="ARBA" id="ARBA00022676"/>
    </source>
</evidence>
<dbReference type="AlphaFoldDB" id="A0A4S2B065"/>
<keyword evidence="5" id="KW-1185">Reference proteome</keyword>
<organism evidence="4 5">
    <name type="scientific">Bacteroides acidifaciens</name>
    <dbReference type="NCBI Taxonomy" id="85831"/>
    <lineage>
        <taxon>Bacteria</taxon>
        <taxon>Pseudomonadati</taxon>
        <taxon>Bacteroidota</taxon>
        <taxon>Bacteroidia</taxon>
        <taxon>Bacteroidales</taxon>
        <taxon>Bacteroidaceae</taxon>
        <taxon>Bacteroides</taxon>
    </lineage>
</organism>